<evidence type="ECO:0000313" key="2">
    <source>
        <dbReference type="Proteomes" id="UP000828390"/>
    </source>
</evidence>
<evidence type="ECO:0000313" key="1">
    <source>
        <dbReference type="EMBL" id="KAH3823005.1"/>
    </source>
</evidence>
<reference evidence="1" key="1">
    <citation type="journal article" date="2019" name="bioRxiv">
        <title>The Genome of the Zebra Mussel, Dreissena polymorpha: A Resource for Invasive Species Research.</title>
        <authorList>
            <person name="McCartney M.A."/>
            <person name="Auch B."/>
            <person name="Kono T."/>
            <person name="Mallez S."/>
            <person name="Zhang Y."/>
            <person name="Obille A."/>
            <person name="Becker A."/>
            <person name="Abrahante J.E."/>
            <person name="Garbe J."/>
            <person name="Badalamenti J.P."/>
            <person name="Herman A."/>
            <person name="Mangelson H."/>
            <person name="Liachko I."/>
            <person name="Sullivan S."/>
            <person name="Sone E.D."/>
            <person name="Koren S."/>
            <person name="Silverstein K.A.T."/>
            <person name="Beckman K.B."/>
            <person name="Gohl D.M."/>
        </authorList>
    </citation>
    <scope>NUCLEOTIDE SEQUENCE</scope>
    <source>
        <strain evidence="1">Duluth1</strain>
        <tissue evidence="1">Whole animal</tissue>
    </source>
</reference>
<name>A0A9D4GWP6_DREPO</name>
<proteinExistence type="predicted"/>
<dbReference type="EMBL" id="JAIWYP010000005">
    <property type="protein sequence ID" value="KAH3823005.1"/>
    <property type="molecule type" value="Genomic_DNA"/>
</dbReference>
<dbReference type="Proteomes" id="UP000828390">
    <property type="component" value="Unassembled WGS sequence"/>
</dbReference>
<dbReference type="AlphaFoldDB" id="A0A9D4GWP6"/>
<protein>
    <submittedName>
        <fullName evidence="1">Uncharacterized protein</fullName>
    </submittedName>
</protein>
<gene>
    <name evidence="1" type="ORF">DPMN_124800</name>
</gene>
<keyword evidence="2" id="KW-1185">Reference proteome</keyword>
<reference evidence="1" key="2">
    <citation type="submission" date="2020-11" db="EMBL/GenBank/DDBJ databases">
        <authorList>
            <person name="McCartney M.A."/>
            <person name="Auch B."/>
            <person name="Kono T."/>
            <person name="Mallez S."/>
            <person name="Becker A."/>
            <person name="Gohl D.M."/>
            <person name="Silverstein K.A.T."/>
            <person name="Koren S."/>
            <person name="Bechman K.B."/>
            <person name="Herman A."/>
            <person name="Abrahante J.E."/>
            <person name="Garbe J."/>
        </authorList>
    </citation>
    <scope>NUCLEOTIDE SEQUENCE</scope>
    <source>
        <strain evidence="1">Duluth1</strain>
        <tissue evidence="1">Whole animal</tissue>
    </source>
</reference>
<organism evidence="1 2">
    <name type="scientific">Dreissena polymorpha</name>
    <name type="common">Zebra mussel</name>
    <name type="synonym">Mytilus polymorpha</name>
    <dbReference type="NCBI Taxonomy" id="45954"/>
    <lineage>
        <taxon>Eukaryota</taxon>
        <taxon>Metazoa</taxon>
        <taxon>Spiralia</taxon>
        <taxon>Lophotrochozoa</taxon>
        <taxon>Mollusca</taxon>
        <taxon>Bivalvia</taxon>
        <taxon>Autobranchia</taxon>
        <taxon>Heteroconchia</taxon>
        <taxon>Euheterodonta</taxon>
        <taxon>Imparidentia</taxon>
        <taxon>Neoheterodontei</taxon>
        <taxon>Myida</taxon>
        <taxon>Dreissenoidea</taxon>
        <taxon>Dreissenidae</taxon>
        <taxon>Dreissena</taxon>
    </lineage>
</organism>
<accession>A0A9D4GWP6</accession>
<sequence>MQDPLPKENNKQRSMVDLNINCRMVGSKKGLLTHQRQPKASEHLIRYRYMRMITGTPNIWPPLKILACFPAQGTPRKSSTLSPPLLMSHFRRCSETTIHLRTITIPLSNPSKFLESAKTTRRSSPIRPSSDDVLKPLSTYGQIPFRSAILQSLQENLLQVTLTPVATCLHAPIHVSEARAEKVTQHNVSPSNGCCRGHVDIRAVLDVQDIDGRFLAVGHHPMYVDNPN</sequence>
<comment type="caution">
    <text evidence="1">The sequence shown here is derived from an EMBL/GenBank/DDBJ whole genome shotgun (WGS) entry which is preliminary data.</text>
</comment>